<evidence type="ECO:0000313" key="4">
    <source>
        <dbReference type="Proteomes" id="UP000504724"/>
    </source>
</evidence>
<accession>A0A7D4T978</accession>
<sequence length="276" mass="30489">MLPSLAVINNALHASFPELELYLYESLDSTSTFLKSQEVIPSLCYCRQQSAGYGQRAANWQSGHEDLTFSLLLPFKVALHELDGLPQLIGVKVVECLNAFYALDAQLKWPNDVVKAVTSDSGEVLCKLGGLLVEVRKYQSDGCWLIVGIGLNAQNDSQQLPIEMNNPDKPALLKSGCGFNDYDQEHNLAFFSVLIGELCELAEVFAPGFFSQQVDAFKKLDYFSVGQELFVYDTGTRKKGVYQGIDASGELLVSIDGLLTRYRSGSVSIRPCESYE</sequence>
<dbReference type="InterPro" id="IPR008988">
    <property type="entry name" value="Transcriptional_repressor_C"/>
</dbReference>
<protein>
    <submittedName>
        <fullName evidence="3">Biotin--[acetyl-CoA-carboxylase] ligase</fullName>
        <ecNumber evidence="3">6.3.4.15</ecNumber>
    </submittedName>
</protein>
<dbReference type="SUPFAM" id="SSF50037">
    <property type="entry name" value="C-terminal domain of transcriptional repressors"/>
    <property type="match status" value="1"/>
</dbReference>
<dbReference type="Pfam" id="PF03099">
    <property type="entry name" value="BPL_LplA_LipB"/>
    <property type="match status" value="1"/>
</dbReference>
<dbReference type="KEGG" id="txa:HQN79_01530"/>
<reference evidence="3 4" key="1">
    <citation type="submission" date="2020-05" db="EMBL/GenBank/DDBJ databases">
        <title>Thiomicrorhabdus sediminis sp.nov. and Thiomicrorhabdus xiamenensis sp.nov., novel sulfur-oxidizing bacteria isolated from coastal sediment.</title>
        <authorList>
            <person name="Liu X."/>
        </authorList>
    </citation>
    <scope>NUCLEOTIDE SEQUENCE [LARGE SCALE GENOMIC DNA]</scope>
    <source>
        <strain evidence="3 4">G2</strain>
    </source>
</reference>
<dbReference type="EC" id="6.3.4.15" evidence="3"/>
<dbReference type="Gene3D" id="2.30.30.100">
    <property type="match status" value="1"/>
</dbReference>
<dbReference type="RefSeq" id="WP_173283942.1">
    <property type="nucleotide sequence ID" value="NZ_CP054020.1"/>
</dbReference>
<dbReference type="Gene3D" id="3.30.930.10">
    <property type="entry name" value="Bira Bifunctional Protein, Domain 2"/>
    <property type="match status" value="1"/>
</dbReference>
<dbReference type="GO" id="GO:0005737">
    <property type="term" value="C:cytoplasm"/>
    <property type="evidence" value="ECO:0007669"/>
    <property type="project" value="TreeGrafter"/>
</dbReference>
<keyword evidence="1 3" id="KW-0436">Ligase</keyword>
<name>A0A7D4T978_9GAMM</name>
<dbReference type="NCBIfam" id="TIGR00121">
    <property type="entry name" value="birA_ligase"/>
    <property type="match status" value="1"/>
</dbReference>
<dbReference type="InterPro" id="IPR045864">
    <property type="entry name" value="aa-tRNA-synth_II/BPL/LPL"/>
</dbReference>
<keyword evidence="4" id="KW-1185">Reference proteome</keyword>
<dbReference type="InterPro" id="IPR004143">
    <property type="entry name" value="BPL_LPL_catalytic"/>
</dbReference>
<dbReference type="InterPro" id="IPR004408">
    <property type="entry name" value="Biotin_CoA_COase_ligase"/>
</dbReference>
<dbReference type="PANTHER" id="PTHR12835">
    <property type="entry name" value="BIOTIN PROTEIN LIGASE"/>
    <property type="match status" value="1"/>
</dbReference>
<evidence type="ECO:0000256" key="1">
    <source>
        <dbReference type="ARBA" id="ARBA00022598"/>
    </source>
</evidence>
<dbReference type="EMBL" id="CP054020">
    <property type="protein sequence ID" value="QKI88346.1"/>
    <property type="molecule type" value="Genomic_DNA"/>
</dbReference>
<proteinExistence type="predicted"/>
<evidence type="ECO:0000313" key="3">
    <source>
        <dbReference type="EMBL" id="QKI88346.1"/>
    </source>
</evidence>
<dbReference type="Proteomes" id="UP000504724">
    <property type="component" value="Chromosome"/>
</dbReference>
<dbReference type="AlphaFoldDB" id="A0A7D4T978"/>
<organism evidence="3 4">
    <name type="scientific">Thiomicrorhabdus xiamenensis</name>
    <dbReference type="NCBI Taxonomy" id="2739063"/>
    <lineage>
        <taxon>Bacteria</taxon>
        <taxon>Pseudomonadati</taxon>
        <taxon>Pseudomonadota</taxon>
        <taxon>Gammaproteobacteria</taxon>
        <taxon>Thiotrichales</taxon>
        <taxon>Piscirickettsiaceae</taxon>
        <taxon>Thiomicrorhabdus</taxon>
    </lineage>
</organism>
<dbReference type="PANTHER" id="PTHR12835:SF5">
    <property type="entry name" value="BIOTIN--PROTEIN LIGASE"/>
    <property type="match status" value="1"/>
</dbReference>
<gene>
    <name evidence="3" type="ORF">HQN79_01530</name>
</gene>
<dbReference type="SUPFAM" id="SSF55681">
    <property type="entry name" value="Class II aaRS and biotin synthetases"/>
    <property type="match status" value="1"/>
</dbReference>
<feature type="domain" description="BPL/LPL catalytic" evidence="2">
    <location>
        <begin position="25"/>
        <end position="152"/>
    </location>
</feature>
<dbReference type="GO" id="GO:0004077">
    <property type="term" value="F:biotin--[biotin carboxyl-carrier protein] ligase activity"/>
    <property type="evidence" value="ECO:0007669"/>
    <property type="project" value="UniProtKB-EC"/>
</dbReference>
<evidence type="ECO:0000259" key="2">
    <source>
        <dbReference type="Pfam" id="PF03099"/>
    </source>
</evidence>